<sequence length="103" mass="11019">MSPRPPEDDATTLESLERRVSVLQQEHAAFVSANDVLQTNTARGMTQRGDLEAHLKKLGEAVLGMLNVLSNNSLIVVKDGLIVPEHISVQGLNPAGVTVSSCM</sequence>
<dbReference type="AlphaFoldDB" id="A0AAV2RXL3"/>
<name>A0AAV2RXL3_MEGNR</name>
<evidence type="ECO:0000313" key="2">
    <source>
        <dbReference type="Proteomes" id="UP001497623"/>
    </source>
</evidence>
<dbReference type="Proteomes" id="UP001497623">
    <property type="component" value="Unassembled WGS sequence"/>
</dbReference>
<reference evidence="1 2" key="1">
    <citation type="submission" date="2024-05" db="EMBL/GenBank/DDBJ databases">
        <authorList>
            <person name="Wallberg A."/>
        </authorList>
    </citation>
    <scope>NUCLEOTIDE SEQUENCE [LARGE SCALE GENOMIC DNA]</scope>
</reference>
<dbReference type="EMBL" id="CAXKWB010033587">
    <property type="protein sequence ID" value="CAL4143274.1"/>
    <property type="molecule type" value="Genomic_DNA"/>
</dbReference>
<gene>
    <name evidence="1" type="ORF">MNOR_LOCUS29264</name>
</gene>
<organism evidence="1 2">
    <name type="scientific">Meganyctiphanes norvegica</name>
    <name type="common">Northern krill</name>
    <name type="synonym">Thysanopoda norvegica</name>
    <dbReference type="NCBI Taxonomy" id="48144"/>
    <lineage>
        <taxon>Eukaryota</taxon>
        <taxon>Metazoa</taxon>
        <taxon>Ecdysozoa</taxon>
        <taxon>Arthropoda</taxon>
        <taxon>Crustacea</taxon>
        <taxon>Multicrustacea</taxon>
        <taxon>Malacostraca</taxon>
        <taxon>Eumalacostraca</taxon>
        <taxon>Eucarida</taxon>
        <taxon>Euphausiacea</taxon>
        <taxon>Euphausiidae</taxon>
        <taxon>Meganyctiphanes</taxon>
    </lineage>
</organism>
<evidence type="ECO:0000313" key="1">
    <source>
        <dbReference type="EMBL" id="CAL4143274.1"/>
    </source>
</evidence>
<proteinExistence type="predicted"/>
<comment type="caution">
    <text evidence="1">The sequence shown here is derived from an EMBL/GenBank/DDBJ whole genome shotgun (WGS) entry which is preliminary data.</text>
</comment>
<keyword evidence="2" id="KW-1185">Reference proteome</keyword>
<protein>
    <submittedName>
        <fullName evidence="1">Uncharacterized protein</fullName>
    </submittedName>
</protein>
<accession>A0AAV2RXL3</accession>